<organism evidence="1 2">
    <name type="scientific">Seiridium cardinale</name>
    <dbReference type="NCBI Taxonomy" id="138064"/>
    <lineage>
        <taxon>Eukaryota</taxon>
        <taxon>Fungi</taxon>
        <taxon>Dikarya</taxon>
        <taxon>Ascomycota</taxon>
        <taxon>Pezizomycotina</taxon>
        <taxon>Sordariomycetes</taxon>
        <taxon>Xylariomycetidae</taxon>
        <taxon>Amphisphaeriales</taxon>
        <taxon>Sporocadaceae</taxon>
        <taxon>Seiridium</taxon>
    </lineage>
</organism>
<name>A0ABR2Y3J9_9PEZI</name>
<dbReference type="PANTHER" id="PTHR42923">
    <property type="entry name" value="PROTOPORPHYRINOGEN OXIDASE"/>
    <property type="match status" value="1"/>
</dbReference>
<dbReference type="InterPro" id="IPR036188">
    <property type="entry name" value="FAD/NAD-bd_sf"/>
</dbReference>
<gene>
    <name evidence="1" type="ORF">SCAR479_01846</name>
</gene>
<dbReference type="Gene3D" id="3.50.50.60">
    <property type="entry name" value="FAD/NAD(P)-binding domain"/>
    <property type="match status" value="1"/>
</dbReference>
<evidence type="ECO:0000313" key="1">
    <source>
        <dbReference type="EMBL" id="KAK9780660.1"/>
    </source>
</evidence>
<dbReference type="Proteomes" id="UP001465668">
    <property type="component" value="Unassembled WGS sequence"/>
</dbReference>
<keyword evidence="2" id="KW-1185">Reference proteome</keyword>
<dbReference type="Pfam" id="PF13450">
    <property type="entry name" value="NAD_binding_8"/>
    <property type="match status" value="1"/>
</dbReference>
<protein>
    <submittedName>
        <fullName evidence="1">Protoporphyrinogen oxidase</fullName>
    </submittedName>
</protein>
<dbReference type="InterPro" id="IPR050464">
    <property type="entry name" value="Zeta_carotene_desat/Oxidored"/>
</dbReference>
<dbReference type="EMBL" id="JARVKM010000005">
    <property type="protein sequence ID" value="KAK9780660.1"/>
    <property type="molecule type" value="Genomic_DNA"/>
</dbReference>
<dbReference type="SUPFAM" id="SSF51905">
    <property type="entry name" value="FAD/NAD(P)-binding domain"/>
    <property type="match status" value="1"/>
</dbReference>
<dbReference type="PANTHER" id="PTHR42923:SF3">
    <property type="entry name" value="PROTOPORPHYRINOGEN OXIDASE"/>
    <property type="match status" value="1"/>
</dbReference>
<sequence>MAIKGLRVLWPIRDLCLAPKAKPGTRGQEAGSTDQNLQERLANADEVAKRHYDSITIAAGRDDGGELDIGDDHGQSGWNLTETPQEISQRVTSFKVVVTLHPNLLCRILQALRDQGNLAQRIDDLLCRFVDNLRTAFERADTWIGAFSLAFGPVSGQGPSCGICGGEQRHERLASAGQWIDDDHPGCIELGVDECARRRFCPRRKVLGLSPGQKGAIRVANPNEGVDSIASCIYTQYDSYLPSTPQRVPTNEPTKGMLMLGAQTYQDAGHQRHHGSPTMEIAIFGGGITGLATAYYATHRFRSAHITIFEASSRLGGSIESTRLDVSSGSQSMRFLYEKGPRTLRVNAPRAAVKYELIQSRGLTSECLTVPNDSPVAGTRYILYPKHLVGLPAVNSPAIRRHIASIPAPSRLGLSRMGRYCWLIATEPLFHNLITGAFCDFFIARRPEGLRDESIGQFVTWRWGSDFTDNFLSAIIHGLYAGDINQLSVKSLMPKMWELEKQAEIHRRRWGPLIGMGGVLREMMCKDQPQQGPLTVRTTSLRPLSSIIAATDES</sequence>
<proteinExistence type="predicted"/>
<reference evidence="1 2" key="1">
    <citation type="submission" date="2024-02" db="EMBL/GenBank/DDBJ databases">
        <title>First draft genome assembly of two strains of Seiridium cardinale.</title>
        <authorList>
            <person name="Emiliani G."/>
            <person name="Scali E."/>
        </authorList>
    </citation>
    <scope>NUCLEOTIDE SEQUENCE [LARGE SCALE GENOMIC DNA]</scope>
    <source>
        <strain evidence="1 2">BM-138-000479</strain>
    </source>
</reference>
<comment type="caution">
    <text evidence="1">The sequence shown here is derived from an EMBL/GenBank/DDBJ whole genome shotgun (WGS) entry which is preliminary data.</text>
</comment>
<evidence type="ECO:0000313" key="2">
    <source>
        <dbReference type="Proteomes" id="UP001465668"/>
    </source>
</evidence>
<accession>A0ABR2Y3J9</accession>